<feature type="chain" id="PRO_5040156781" description="Blue (type 1) copper domain-containing protein" evidence="4">
    <location>
        <begin position="19"/>
        <end position="143"/>
    </location>
</feature>
<evidence type="ECO:0000259" key="5">
    <source>
        <dbReference type="Pfam" id="PF00127"/>
    </source>
</evidence>
<keyword evidence="4" id="KW-0732">Signal</keyword>
<evidence type="ECO:0000256" key="2">
    <source>
        <dbReference type="ARBA" id="ARBA00023008"/>
    </source>
</evidence>
<sequence length="143" mass="14259">MRFSTVTILAAVLAAVSAAQFTVDIKNFSFVPATLNVQPGDNVTWTNSDAVAHTVTTDAAGFDSGSLAQGKTYTHTFAAAGTYAYHCSIHPTMKANVVSGTPTSGTGAAPSPSGKPSSGSALSAPAKVIMAVGAGAVALTQLL</sequence>
<proteinExistence type="predicted"/>
<gene>
    <name evidence="6" type="ORF">BGZ99_009869</name>
</gene>
<keyword evidence="1" id="KW-0479">Metal-binding</keyword>
<dbReference type="InterPro" id="IPR008972">
    <property type="entry name" value="Cupredoxin"/>
</dbReference>
<dbReference type="Proteomes" id="UP000738325">
    <property type="component" value="Unassembled WGS sequence"/>
</dbReference>
<dbReference type="GO" id="GO:0009055">
    <property type="term" value="F:electron transfer activity"/>
    <property type="evidence" value="ECO:0007669"/>
    <property type="project" value="InterPro"/>
</dbReference>
<organism evidence="6 7">
    <name type="scientific">Dissophora globulifera</name>
    <dbReference type="NCBI Taxonomy" id="979702"/>
    <lineage>
        <taxon>Eukaryota</taxon>
        <taxon>Fungi</taxon>
        <taxon>Fungi incertae sedis</taxon>
        <taxon>Mucoromycota</taxon>
        <taxon>Mortierellomycotina</taxon>
        <taxon>Mortierellomycetes</taxon>
        <taxon>Mortierellales</taxon>
        <taxon>Mortierellaceae</taxon>
        <taxon>Dissophora</taxon>
    </lineage>
</organism>
<accession>A0A9P6RQI5</accession>
<keyword evidence="7" id="KW-1185">Reference proteome</keyword>
<evidence type="ECO:0000313" key="7">
    <source>
        <dbReference type="Proteomes" id="UP000738325"/>
    </source>
</evidence>
<feature type="region of interest" description="Disordered" evidence="3">
    <location>
        <begin position="101"/>
        <end position="120"/>
    </location>
</feature>
<dbReference type="CDD" id="cd13921">
    <property type="entry name" value="Amicyanin"/>
    <property type="match status" value="1"/>
</dbReference>
<evidence type="ECO:0000256" key="4">
    <source>
        <dbReference type="SAM" id="SignalP"/>
    </source>
</evidence>
<feature type="domain" description="Blue (type 1) copper" evidence="5">
    <location>
        <begin position="20"/>
        <end position="97"/>
    </location>
</feature>
<dbReference type="SUPFAM" id="SSF49503">
    <property type="entry name" value="Cupredoxins"/>
    <property type="match status" value="1"/>
</dbReference>
<dbReference type="InterPro" id="IPR052721">
    <property type="entry name" value="ET_Amicyanin"/>
</dbReference>
<evidence type="ECO:0000256" key="1">
    <source>
        <dbReference type="ARBA" id="ARBA00022723"/>
    </source>
</evidence>
<dbReference type="Pfam" id="PF00127">
    <property type="entry name" value="Copper-bind"/>
    <property type="match status" value="1"/>
</dbReference>
<evidence type="ECO:0000313" key="6">
    <source>
        <dbReference type="EMBL" id="KAG0326243.1"/>
    </source>
</evidence>
<protein>
    <recommendedName>
        <fullName evidence="5">Blue (type 1) copper domain-containing protein</fullName>
    </recommendedName>
</protein>
<feature type="signal peptide" evidence="4">
    <location>
        <begin position="1"/>
        <end position="18"/>
    </location>
</feature>
<dbReference type="InterPro" id="IPR000923">
    <property type="entry name" value="BlueCu_1"/>
</dbReference>
<dbReference type="PANTHER" id="PTHR36507:SF1">
    <property type="entry name" value="BLL1555 PROTEIN"/>
    <property type="match status" value="1"/>
</dbReference>
<dbReference type="OrthoDB" id="2361724at2759"/>
<evidence type="ECO:0000256" key="3">
    <source>
        <dbReference type="SAM" id="MobiDB-lite"/>
    </source>
</evidence>
<keyword evidence="2" id="KW-0186">Copper</keyword>
<comment type="caution">
    <text evidence="6">The sequence shown here is derived from an EMBL/GenBank/DDBJ whole genome shotgun (WGS) entry which is preliminary data.</text>
</comment>
<dbReference type="InterPro" id="IPR035668">
    <property type="entry name" value="Amicyanin"/>
</dbReference>
<dbReference type="PANTHER" id="PTHR36507">
    <property type="entry name" value="BLL1555 PROTEIN"/>
    <property type="match status" value="1"/>
</dbReference>
<dbReference type="EMBL" id="JAAAIP010000087">
    <property type="protein sequence ID" value="KAG0326243.1"/>
    <property type="molecule type" value="Genomic_DNA"/>
</dbReference>
<name>A0A9P6RQI5_9FUNG</name>
<dbReference type="AlphaFoldDB" id="A0A9P6RQI5"/>
<dbReference type="Gene3D" id="2.60.40.420">
    <property type="entry name" value="Cupredoxins - blue copper proteins"/>
    <property type="match status" value="1"/>
</dbReference>
<reference evidence="6" key="1">
    <citation type="journal article" date="2020" name="Fungal Divers.">
        <title>Resolving the Mortierellaceae phylogeny through synthesis of multi-gene phylogenetics and phylogenomics.</title>
        <authorList>
            <person name="Vandepol N."/>
            <person name="Liber J."/>
            <person name="Desiro A."/>
            <person name="Na H."/>
            <person name="Kennedy M."/>
            <person name="Barry K."/>
            <person name="Grigoriev I.V."/>
            <person name="Miller A.N."/>
            <person name="O'Donnell K."/>
            <person name="Stajich J.E."/>
            <person name="Bonito G."/>
        </authorList>
    </citation>
    <scope>NUCLEOTIDE SEQUENCE</scope>
    <source>
        <strain evidence="6">REB-010B</strain>
    </source>
</reference>
<dbReference type="GO" id="GO:0005507">
    <property type="term" value="F:copper ion binding"/>
    <property type="evidence" value="ECO:0007669"/>
    <property type="project" value="InterPro"/>
</dbReference>